<keyword evidence="1" id="KW-0472">Membrane</keyword>
<evidence type="ECO:0000313" key="2">
    <source>
        <dbReference type="EMBL" id="TDS56945.1"/>
    </source>
</evidence>
<evidence type="ECO:0000256" key="1">
    <source>
        <dbReference type="SAM" id="Phobius"/>
    </source>
</evidence>
<sequence>MKNIIILSVISTFSWFYYFYERKKDSKKNLDWVTKFWYLGLDVKVLIFAIGSSFLTLYFLIEYIKEM</sequence>
<evidence type="ECO:0000313" key="3">
    <source>
        <dbReference type="Proteomes" id="UP000295215"/>
    </source>
</evidence>
<dbReference type="Proteomes" id="UP000295215">
    <property type="component" value="Unassembled WGS sequence"/>
</dbReference>
<dbReference type="EMBL" id="SOAG01000017">
    <property type="protein sequence ID" value="TDS56945.1"/>
    <property type="molecule type" value="Genomic_DNA"/>
</dbReference>
<comment type="caution">
    <text evidence="2">The sequence shown here is derived from an EMBL/GenBank/DDBJ whole genome shotgun (WGS) entry which is preliminary data.</text>
</comment>
<keyword evidence="3" id="KW-1185">Reference proteome</keyword>
<feature type="transmembrane region" description="Helical" evidence="1">
    <location>
        <begin position="36"/>
        <end position="61"/>
    </location>
</feature>
<keyword evidence="1" id="KW-0812">Transmembrane</keyword>
<proteinExistence type="predicted"/>
<protein>
    <submittedName>
        <fullName evidence="2">Uncharacterized protein</fullName>
    </submittedName>
</protein>
<gene>
    <name evidence="2" type="ORF">C8P70_11735</name>
</gene>
<accession>A0A4R7ET07</accession>
<name>A0A4R7ET07_9FLAO</name>
<organism evidence="2 3">
    <name type="scientific">Myroides indicus</name>
    <dbReference type="NCBI Taxonomy" id="1323422"/>
    <lineage>
        <taxon>Bacteria</taxon>
        <taxon>Pseudomonadati</taxon>
        <taxon>Bacteroidota</taxon>
        <taxon>Flavobacteriia</taxon>
        <taxon>Flavobacteriales</taxon>
        <taxon>Flavobacteriaceae</taxon>
        <taxon>Myroides</taxon>
    </lineage>
</organism>
<feature type="transmembrane region" description="Helical" evidence="1">
    <location>
        <begin position="5"/>
        <end position="20"/>
    </location>
</feature>
<reference evidence="2 3" key="1">
    <citation type="submission" date="2019-03" db="EMBL/GenBank/DDBJ databases">
        <title>Genomic Encyclopedia of Archaeal and Bacterial Type Strains, Phase II (KMG-II): from individual species to whole genera.</title>
        <authorList>
            <person name="Goeker M."/>
        </authorList>
    </citation>
    <scope>NUCLEOTIDE SEQUENCE [LARGE SCALE GENOMIC DNA]</scope>
    <source>
        <strain evidence="2 3">DSM 28213</strain>
    </source>
</reference>
<dbReference type="AlphaFoldDB" id="A0A4R7ET07"/>
<keyword evidence="1" id="KW-1133">Transmembrane helix</keyword>